<keyword evidence="1" id="KW-0808">Transferase</keyword>
<feature type="domain" description="Thiamin pyrophosphokinase-like substrate-binding" evidence="6">
    <location>
        <begin position="137"/>
        <end position="207"/>
    </location>
</feature>
<comment type="caution">
    <text evidence="7">The sequence shown here is derived from an EMBL/GenBank/DDBJ whole genome shotgun (WGS) entry which is preliminary data.</text>
</comment>
<dbReference type="GO" id="GO:0006772">
    <property type="term" value="P:thiamine metabolic process"/>
    <property type="evidence" value="ECO:0007669"/>
    <property type="project" value="InterPro"/>
</dbReference>
<dbReference type="CDD" id="cd07995">
    <property type="entry name" value="TPK"/>
    <property type="match status" value="1"/>
</dbReference>
<keyword evidence="4" id="KW-0067">ATP-binding</keyword>
<evidence type="ECO:0000259" key="6">
    <source>
        <dbReference type="Pfam" id="PF21275"/>
    </source>
</evidence>
<evidence type="ECO:0000256" key="4">
    <source>
        <dbReference type="ARBA" id="ARBA00022840"/>
    </source>
</evidence>
<proteinExistence type="predicted"/>
<keyword evidence="3" id="KW-0418">Kinase</keyword>
<dbReference type="SUPFAM" id="SSF63862">
    <property type="entry name" value="Thiamin pyrophosphokinase, substrate-binding domain"/>
    <property type="match status" value="1"/>
</dbReference>
<dbReference type="Pfam" id="PF21275">
    <property type="entry name" value="Thi_PPkinase_C"/>
    <property type="match status" value="1"/>
</dbReference>
<dbReference type="NCBIfam" id="TIGR01378">
    <property type="entry name" value="thi_PPkinase"/>
    <property type="match status" value="1"/>
</dbReference>
<evidence type="ECO:0000256" key="2">
    <source>
        <dbReference type="ARBA" id="ARBA00022741"/>
    </source>
</evidence>
<dbReference type="GO" id="GO:0009229">
    <property type="term" value="P:thiamine diphosphate biosynthetic process"/>
    <property type="evidence" value="ECO:0007669"/>
    <property type="project" value="InterPro"/>
</dbReference>
<evidence type="ECO:0000256" key="3">
    <source>
        <dbReference type="ARBA" id="ARBA00022777"/>
    </source>
</evidence>
<feature type="domain" description="Thiamin pyrophosphokinase catalytic" evidence="5">
    <location>
        <begin position="29"/>
        <end position="129"/>
    </location>
</feature>
<organism evidence="7">
    <name type="scientific">bioreactor metagenome</name>
    <dbReference type="NCBI Taxonomy" id="1076179"/>
    <lineage>
        <taxon>unclassified sequences</taxon>
        <taxon>metagenomes</taxon>
        <taxon>ecological metagenomes</taxon>
    </lineage>
</organism>
<dbReference type="EMBL" id="VSSQ01010227">
    <property type="protein sequence ID" value="MPM43768.1"/>
    <property type="molecule type" value="Genomic_DNA"/>
</dbReference>
<dbReference type="InterPro" id="IPR007371">
    <property type="entry name" value="TPK_catalytic"/>
</dbReference>
<dbReference type="SUPFAM" id="SSF63999">
    <property type="entry name" value="Thiamin pyrophosphokinase, catalytic domain"/>
    <property type="match status" value="1"/>
</dbReference>
<dbReference type="InterPro" id="IPR036759">
    <property type="entry name" value="TPK_catalytic_sf"/>
</dbReference>
<dbReference type="GO" id="GO:0005524">
    <property type="term" value="F:ATP binding"/>
    <property type="evidence" value="ECO:0007669"/>
    <property type="project" value="UniProtKB-KW"/>
</dbReference>
<dbReference type="InterPro" id="IPR053149">
    <property type="entry name" value="TPK"/>
</dbReference>
<evidence type="ECO:0000259" key="5">
    <source>
        <dbReference type="Pfam" id="PF04263"/>
    </source>
</evidence>
<dbReference type="Gene3D" id="3.40.50.10240">
    <property type="entry name" value="Thiamin pyrophosphokinase, catalytic domain"/>
    <property type="match status" value="1"/>
</dbReference>
<dbReference type="PANTHER" id="PTHR41299">
    <property type="entry name" value="THIAMINE PYROPHOSPHOKINASE"/>
    <property type="match status" value="1"/>
</dbReference>
<evidence type="ECO:0000313" key="7">
    <source>
        <dbReference type="EMBL" id="MPM43768.1"/>
    </source>
</evidence>
<dbReference type="GO" id="GO:0004788">
    <property type="term" value="F:thiamine diphosphokinase activity"/>
    <property type="evidence" value="ECO:0007669"/>
    <property type="project" value="InterPro"/>
</dbReference>
<sequence>MRSGNKDDGSTAVIVANGRYPHHPVPLSVIKNAPYIVCCDGAANHFIEAGGYPDAIVGDCDSISEENRVRFADKLFPDKEQETNDLTKSVLFCVENGRRNIIIVGGTGIREDHSIGNISLLTDYEAMANVKMVTNYGIFTPISSKTTFNSFAGEKVSLFSIGQKPITTDGLKYPIENRILTNWWQGTLNESLGDRFTVDTCGRVLVFQVFDSEKDQDNSRSTSSDLIG</sequence>
<keyword evidence="2" id="KW-0547">Nucleotide-binding</keyword>
<gene>
    <name evidence="7" type="ORF">SDC9_90445</name>
</gene>
<dbReference type="GO" id="GO:0016301">
    <property type="term" value="F:kinase activity"/>
    <property type="evidence" value="ECO:0007669"/>
    <property type="project" value="UniProtKB-KW"/>
</dbReference>
<name>A0A644ZTQ0_9ZZZZ</name>
<dbReference type="AlphaFoldDB" id="A0A644ZTQ0"/>
<dbReference type="Pfam" id="PF04263">
    <property type="entry name" value="TPK_catalytic"/>
    <property type="match status" value="1"/>
</dbReference>
<protein>
    <submittedName>
        <fullName evidence="7">Uncharacterized protein</fullName>
    </submittedName>
</protein>
<dbReference type="InterPro" id="IPR049442">
    <property type="entry name" value="Thi_PPkinase-like_C"/>
</dbReference>
<dbReference type="InterPro" id="IPR036371">
    <property type="entry name" value="TPK_B1-bd_sf"/>
</dbReference>
<accession>A0A644ZTQ0</accession>
<dbReference type="PANTHER" id="PTHR41299:SF1">
    <property type="entry name" value="THIAMINE PYROPHOSPHOKINASE"/>
    <property type="match status" value="1"/>
</dbReference>
<reference evidence="7" key="1">
    <citation type="submission" date="2019-08" db="EMBL/GenBank/DDBJ databases">
        <authorList>
            <person name="Kucharzyk K."/>
            <person name="Murdoch R.W."/>
            <person name="Higgins S."/>
            <person name="Loffler F."/>
        </authorList>
    </citation>
    <scope>NUCLEOTIDE SEQUENCE</scope>
</reference>
<evidence type="ECO:0000256" key="1">
    <source>
        <dbReference type="ARBA" id="ARBA00022679"/>
    </source>
</evidence>
<dbReference type="InterPro" id="IPR006282">
    <property type="entry name" value="Thi_PPkinase"/>
</dbReference>